<dbReference type="InterPro" id="IPR017732">
    <property type="entry name" value="T4/T6SS_DotU"/>
</dbReference>
<dbReference type="Gene3D" id="1.25.40.590">
    <property type="entry name" value="Type IV / VI secretion system, DotU"/>
    <property type="match status" value="1"/>
</dbReference>
<evidence type="ECO:0000313" key="3">
    <source>
        <dbReference type="EMBL" id="QTA85768.1"/>
    </source>
</evidence>
<dbReference type="InterPro" id="IPR038522">
    <property type="entry name" value="T4/T6SS_DotU_sf"/>
</dbReference>
<feature type="domain" description="Type IV / VI secretion system DotU" evidence="2">
    <location>
        <begin position="50"/>
        <end position="234"/>
    </location>
</feature>
<keyword evidence="1" id="KW-0472">Membrane</keyword>
<dbReference type="AlphaFoldDB" id="A0A975GME8"/>
<evidence type="ECO:0000259" key="2">
    <source>
        <dbReference type="Pfam" id="PF09850"/>
    </source>
</evidence>
<sequence length="253" mass="29473">MTDRSELENSFFLRQFYEFYSEVIVQKKIAESYAKRSLMAGGGAMSSETETIHPIHMTLLNLLDRQVLEARRHGGEYGVTFYKEAQYVMAALADDIFLHIDWDGRENWKSDLLEFKLFGTYTAGEIFFRNLEKLLKDRDPGYMEIAAVYFLAISLGFRGKFRDKDDGGQIANYRRQLFAFIFQKDPDLLAESRKLFPDTYAHILSQAEGKKLPYLKWWIGLIVLLIILFLIISYGIWTDLTEDLIDIAEDILR</sequence>
<dbReference type="KEGG" id="dmm:dnm_017830"/>
<dbReference type="Proteomes" id="UP000663722">
    <property type="component" value="Chromosome"/>
</dbReference>
<dbReference type="PANTHER" id="PTHR38033:SF1">
    <property type="entry name" value="DOTU FAMILY TYPE IV_VI SECRETION SYSTEM PROTEIN"/>
    <property type="match status" value="1"/>
</dbReference>
<dbReference type="RefSeq" id="WP_207681683.1">
    <property type="nucleotide sequence ID" value="NZ_CP061800.1"/>
</dbReference>
<evidence type="ECO:0000313" key="4">
    <source>
        <dbReference type="Proteomes" id="UP000663722"/>
    </source>
</evidence>
<proteinExistence type="predicted"/>
<reference evidence="3" key="1">
    <citation type="journal article" date="2021" name="Microb. Physiol.">
        <title>Proteogenomic Insights into the Physiology of Marine, Sulfate-Reducing, Filamentous Desulfonema limicola and Desulfonema magnum.</title>
        <authorList>
            <person name="Schnaars V."/>
            <person name="Wohlbrand L."/>
            <person name="Scheve S."/>
            <person name="Hinrichs C."/>
            <person name="Reinhardt R."/>
            <person name="Rabus R."/>
        </authorList>
    </citation>
    <scope>NUCLEOTIDE SEQUENCE</scope>
    <source>
        <strain evidence="3">4be13</strain>
    </source>
</reference>
<feature type="transmembrane region" description="Helical" evidence="1">
    <location>
        <begin position="217"/>
        <end position="237"/>
    </location>
</feature>
<keyword evidence="1" id="KW-1133">Transmembrane helix</keyword>
<gene>
    <name evidence="3" type="ORF">dnm_017830</name>
</gene>
<accession>A0A975GME8</accession>
<protein>
    <submittedName>
        <fullName evidence="3">Type VI secretion system protein, DotU-like</fullName>
    </submittedName>
</protein>
<dbReference type="Pfam" id="PF09850">
    <property type="entry name" value="DotU"/>
    <property type="match status" value="1"/>
</dbReference>
<organism evidence="3 4">
    <name type="scientific">Desulfonema magnum</name>
    <dbReference type="NCBI Taxonomy" id="45655"/>
    <lineage>
        <taxon>Bacteria</taxon>
        <taxon>Pseudomonadati</taxon>
        <taxon>Thermodesulfobacteriota</taxon>
        <taxon>Desulfobacteria</taxon>
        <taxon>Desulfobacterales</taxon>
        <taxon>Desulfococcaceae</taxon>
        <taxon>Desulfonema</taxon>
    </lineage>
</organism>
<keyword evidence="4" id="KW-1185">Reference proteome</keyword>
<dbReference type="EMBL" id="CP061800">
    <property type="protein sequence ID" value="QTA85768.1"/>
    <property type="molecule type" value="Genomic_DNA"/>
</dbReference>
<name>A0A975GME8_9BACT</name>
<keyword evidence="1" id="KW-0812">Transmembrane</keyword>
<evidence type="ECO:0000256" key="1">
    <source>
        <dbReference type="SAM" id="Phobius"/>
    </source>
</evidence>
<dbReference type="PANTHER" id="PTHR38033">
    <property type="entry name" value="MEMBRANE PROTEIN-RELATED"/>
    <property type="match status" value="1"/>
</dbReference>